<dbReference type="VEuPathDB" id="FungiDB:PSHT_14925"/>
<protein>
    <submittedName>
        <fullName evidence="1">Uncharacterized protein</fullName>
    </submittedName>
</protein>
<sequence>KTHGKGFWPATSEPHLHPPKLTAGIIQISDQKPRMTLQLKALLVLATALAILVNFSSSTTLCGDWYHKLGKQGHTLEVKVLKPHSWGGINSKGSGRPTRELSADVGKPTNHTSLKVCETYTNTTRGACLWIGDNARTATPHGLTPGWLTDNDKSNCGKHFIVKRGQKHCGGRIVDACSFVGDGAPLTTTQGCSAIYVTKALYTELGGNVDDPNDVGSVQIDSWDLCLKPHSWRGINFKGLGRPTRELSADIGICETYTNTTRGACLWIGGHSRTATPCGLTPGWLTDDDKSNCGKQFVIKQGQKNVGGRVVNACSFDDSTRVTTGQGCSVIYVTKVLYAELGGNVDDPNNVGSVKIDSWD</sequence>
<dbReference type="Proteomes" id="UP000238274">
    <property type="component" value="Unassembled WGS sequence"/>
</dbReference>
<evidence type="ECO:0000313" key="1">
    <source>
        <dbReference type="EMBL" id="POV96804.1"/>
    </source>
</evidence>
<dbReference type="VEuPathDB" id="FungiDB:PSTT_11732"/>
<dbReference type="AlphaFoldDB" id="A0A2S4UI38"/>
<evidence type="ECO:0000313" key="2">
    <source>
        <dbReference type="Proteomes" id="UP000238274"/>
    </source>
</evidence>
<proteinExistence type="predicted"/>
<organism evidence="1 2">
    <name type="scientific">Puccinia striiformis</name>
    <dbReference type="NCBI Taxonomy" id="27350"/>
    <lineage>
        <taxon>Eukaryota</taxon>
        <taxon>Fungi</taxon>
        <taxon>Dikarya</taxon>
        <taxon>Basidiomycota</taxon>
        <taxon>Pucciniomycotina</taxon>
        <taxon>Pucciniomycetes</taxon>
        <taxon>Pucciniales</taxon>
        <taxon>Pucciniaceae</taxon>
        <taxon>Puccinia</taxon>
    </lineage>
</organism>
<feature type="non-terminal residue" evidence="1">
    <location>
        <position position="1"/>
    </location>
</feature>
<dbReference type="EMBL" id="PKSM01000356">
    <property type="protein sequence ID" value="POV96804.1"/>
    <property type="molecule type" value="Genomic_DNA"/>
</dbReference>
<name>A0A2S4UI38_9BASI</name>
<dbReference type="VEuPathDB" id="FungiDB:PSTT_11744"/>
<reference evidence="2" key="3">
    <citation type="journal article" date="2018" name="Mol. Plant Microbe Interact.">
        <title>Genome sequence resources for the wheat stripe rust pathogen (Puccinia striiformis f. sp. tritici) and the barley stripe rust pathogen (Puccinia striiformis f. sp. hordei).</title>
        <authorList>
            <person name="Xia C."/>
            <person name="Wang M."/>
            <person name="Yin C."/>
            <person name="Cornejo O.E."/>
            <person name="Hulbert S.H."/>
            <person name="Chen X."/>
        </authorList>
    </citation>
    <scope>NUCLEOTIDE SEQUENCE [LARGE SCALE GENOMIC DNA]</scope>
    <source>
        <strain evidence="2">93TX-2</strain>
    </source>
</reference>
<reference evidence="2" key="2">
    <citation type="journal article" date="2018" name="BMC Genomics">
        <title>Genomic insights into host adaptation between the wheat stripe rust pathogen (Puccinia striiformis f. sp. tritici) and the barley stripe rust pathogen (Puccinia striiformis f. sp. hordei).</title>
        <authorList>
            <person name="Xia C."/>
            <person name="Wang M."/>
            <person name="Yin C."/>
            <person name="Cornejo O.E."/>
            <person name="Hulbert S.H."/>
            <person name="Chen X."/>
        </authorList>
    </citation>
    <scope>NUCLEOTIDE SEQUENCE [LARGE SCALE GENOMIC DNA]</scope>
    <source>
        <strain evidence="2">93TX-2</strain>
    </source>
</reference>
<gene>
    <name evidence="1" type="ORF">PSHT_14925</name>
</gene>
<dbReference type="OrthoDB" id="2496730at2759"/>
<accession>A0A2S4UI38</accession>
<feature type="non-terminal residue" evidence="1">
    <location>
        <position position="360"/>
    </location>
</feature>
<reference evidence="1 2" key="1">
    <citation type="submission" date="2017-12" db="EMBL/GenBank/DDBJ databases">
        <title>Gene loss provides genomic basis for host adaptation in cereal stripe rust fungi.</title>
        <authorList>
            <person name="Xia C."/>
        </authorList>
    </citation>
    <scope>NUCLEOTIDE SEQUENCE [LARGE SCALE GENOMIC DNA]</scope>
    <source>
        <strain evidence="1 2">93TX-2</strain>
    </source>
</reference>
<keyword evidence="2" id="KW-1185">Reference proteome</keyword>
<comment type="caution">
    <text evidence="1">The sequence shown here is derived from an EMBL/GenBank/DDBJ whole genome shotgun (WGS) entry which is preliminary data.</text>
</comment>